<proteinExistence type="predicted"/>
<evidence type="ECO:0000313" key="2">
    <source>
        <dbReference type="Proteomes" id="UP001589568"/>
    </source>
</evidence>
<dbReference type="EMBL" id="JBHMCF010000046">
    <property type="protein sequence ID" value="MFB9476062.1"/>
    <property type="molecule type" value="Genomic_DNA"/>
</dbReference>
<protein>
    <submittedName>
        <fullName evidence="1">SDR family NAD(P)-dependent oxidoreductase</fullName>
    </submittedName>
</protein>
<name>A0ABV5P0M1_9ACTN</name>
<dbReference type="Proteomes" id="UP001589568">
    <property type="component" value="Unassembled WGS sequence"/>
</dbReference>
<evidence type="ECO:0000313" key="1">
    <source>
        <dbReference type="EMBL" id="MFB9476062.1"/>
    </source>
</evidence>
<dbReference type="Pfam" id="PF00106">
    <property type="entry name" value="adh_short"/>
    <property type="match status" value="1"/>
</dbReference>
<dbReference type="Gene3D" id="3.40.50.720">
    <property type="entry name" value="NAD(P)-binding Rossmann-like Domain"/>
    <property type="match status" value="1"/>
</dbReference>
<dbReference type="RefSeq" id="WP_345404536.1">
    <property type="nucleotide sequence ID" value="NZ_BAAAXS010000001.1"/>
</dbReference>
<dbReference type="InterPro" id="IPR002347">
    <property type="entry name" value="SDR_fam"/>
</dbReference>
<comment type="caution">
    <text evidence="1">The sequence shown here is derived from an EMBL/GenBank/DDBJ whole genome shotgun (WGS) entry which is preliminary data.</text>
</comment>
<gene>
    <name evidence="1" type="ORF">ACFFR3_41765</name>
</gene>
<organism evidence="1 2">
    <name type="scientific">Nonomuraea salmonea</name>
    <dbReference type="NCBI Taxonomy" id="46181"/>
    <lineage>
        <taxon>Bacteria</taxon>
        <taxon>Bacillati</taxon>
        <taxon>Actinomycetota</taxon>
        <taxon>Actinomycetes</taxon>
        <taxon>Streptosporangiales</taxon>
        <taxon>Streptosporangiaceae</taxon>
        <taxon>Nonomuraea</taxon>
    </lineage>
</organism>
<keyword evidence="2" id="KW-1185">Reference proteome</keyword>
<dbReference type="PANTHER" id="PTHR43431">
    <property type="entry name" value="OXIDOREDUCTASE, SHORT CHAIN DEHYDROGENASE/REDUCTASE FAMILY (AFU_ORTHOLOGUE AFUA_5G14000)"/>
    <property type="match status" value="1"/>
</dbReference>
<accession>A0ABV5P0M1</accession>
<dbReference type="PANTHER" id="PTHR43431:SF7">
    <property type="entry name" value="OXIDOREDUCTASE, SHORT CHAIN DEHYDROGENASE_REDUCTASE FAMILY (AFU_ORTHOLOGUE AFUA_5G14000)"/>
    <property type="match status" value="1"/>
</dbReference>
<sequence>MRKTAVVIGAGPGLGMSMAHRFGREGYAVALISRSPDRHPAYVAALAEAGVEAAAFAADVYDRERILAALDEITARFGPIDLLYYGPGATDVSRVPEPITEATSDDVRQAMAIAYAAIDVTGHVLPGMVERGEGGLLYAGGLSAVLPMPPLGALAPAAAALRTYALTLNAALAGQGVYAGSLTIGGVVERGDIHRRIAAAPERFGGLSGHTLDPDVIAGVAWELLTKRDRAEEIFNAL</sequence>
<dbReference type="SUPFAM" id="SSF51735">
    <property type="entry name" value="NAD(P)-binding Rossmann-fold domains"/>
    <property type="match status" value="1"/>
</dbReference>
<reference evidence="1 2" key="1">
    <citation type="submission" date="2024-09" db="EMBL/GenBank/DDBJ databases">
        <authorList>
            <person name="Sun Q."/>
            <person name="Mori K."/>
        </authorList>
    </citation>
    <scope>NUCLEOTIDE SEQUENCE [LARGE SCALE GENOMIC DNA]</scope>
    <source>
        <strain evidence="1 2">JCM 3324</strain>
    </source>
</reference>
<dbReference type="InterPro" id="IPR036291">
    <property type="entry name" value="NAD(P)-bd_dom_sf"/>
</dbReference>